<keyword evidence="1" id="KW-0812">Transmembrane</keyword>
<dbReference type="STRING" id="229920.ADM99_04435"/>
<dbReference type="Pfam" id="PF05437">
    <property type="entry name" value="AzlD"/>
    <property type="match status" value="1"/>
</dbReference>
<reference evidence="2 3" key="1">
    <citation type="submission" date="2015-07" db="EMBL/GenBank/DDBJ databases">
        <title>Genome sequence of Leptolinea tardivitalis DSM 16556.</title>
        <authorList>
            <person name="Hemp J."/>
            <person name="Ward L.M."/>
            <person name="Pace L.A."/>
            <person name="Fischer W.W."/>
        </authorList>
    </citation>
    <scope>NUCLEOTIDE SEQUENCE [LARGE SCALE GENOMIC DNA]</scope>
    <source>
        <strain evidence="2 3">YMTK-2</strain>
    </source>
</reference>
<organism evidence="2 3">
    <name type="scientific">Leptolinea tardivitalis</name>
    <dbReference type="NCBI Taxonomy" id="229920"/>
    <lineage>
        <taxon>Bacteria</taxon>
        <taxon>Bacillati</taxon>
        <taxon>Chloroflexota</taxon>
        <taxon>Anaerolineae</taxon>
        <taxon>Anaerolineales</taxon>
        <taxon>Anaerolineaceae</taxon>
        <taxon>Leptolinea</taxon>
    </lineage>
</organism>
<dbReference type="Proteomes" id="UP000050430">
    <property type="component" value="Unassembled WGS sequence"/>
</dbReference>
<proteinExistence type="predicted"/>
<protein>
    <submittedName>
        <fullName evidence="2">Uncharacterized protein</fullName>
    </submittedName>
</protein>
<dbReference type="AlphaFoldDB" id="A0A0P6XN69"/>
<name>A0A0P6XN69_9CHLR</name>
<gene>
    <name evidence="2" type="ORF">ADM99_04435</name>
</gene>
<feature type="transmembrane region" description="Helical" evidence="1">
    <location>
        <begin position="64"/>
        <end position="84"/>
    </location>
</feature>
<feature type="transmembrane region" description="Helical" evidence="1">
    <location>
        <begin position="6"/>
        <end position="28"/>
    </location>
</feature>
<feature type="transmembrane region" description="Helical" evidence="1">
    <location>
        <begin position="89"/>
        <end position="107"/>
    </location>
</feature>
<keyword evidence="1" id="KW-0472">Membrane</keyword>
<comment type="caution">
    <text evidence="2">The sequence shown here is derived from an EMBL/GenBank/DDBJ whole genome shotgun (WGS) entry which is preliminary data.</text>
</comment>
<evidence type="ECO:0000313" key="3">
    <source>
        <dbReference type="Proteomes" id="UP000050430"/>
    </source>
</evidence>
<keyword evidence="1" id="KW-1133">Transmembrane helix</keyword>
<keyword evidence="3" id="KW-1185">Reference proteome</keyword>
<accession>A0A0P6XN69</accession>
<dbReference type="RefSeq" id="WP_062421891.1">
    <property type="nucleotide sequence ID" value="NZ_BBYA01000009.1"/>
</dbReference>
<sequence>MGTLNLWLILIIGGLATYLMRLSFILIFQHVQMPLSWVRVLRLVPPAVFSAIVFPELLVRDGSVQLSLSNLRLIAGLLAAVIALKTRNVFITIASGMVILWLLQWVVPMIH</sequence>
<dbReference type="InterPro" id="IPR008407">
    <property type="entry name" value="Brnchd-chn_aa_trnsp_AzlD"/>
</dbReference>
<evidence type="ECO:0000256" key="1">
    <source>
        <dbReference type="SAM" id="Phobius"/>
    </source>
</evidence>
<dbReference type="EMBL" id="LGCK01000006">
    <property type="protein sequence ID" value="KPL73446.1"/>
    <property type="molecule type" value="Genomic_DNA"/>
</dbReference>
<evidence type="ECO:0000313" key="2">
    <source>
        <dbReference type="EMBL" id="KPL73446.1"/>
    </source>
</evidence>